<sequence>MTWAVDLALSECAVGRSTTTLIGHIAAHITRVDEDAFEIIVLRGFAESLWDDLARMCRRIREAGANLLQSSSMASRSHRGAHLVAAG</sequence>
<dbReference type="Gene3D" id="3.30.1360.120">
    <property type="entry name" value="Probable tRNA modification gtpase trme, domain 1"/>
    <property type="match status" value="1"/>
</dbReference>
<dbReference type="SUPFAM" id="SSF103025">
    <property type="entry name" value="Folate-binding domain"/>
    <property type="match status" value="1"/>
</dbReference>
<accession>A0A1H8PKP3</accession>
<reference evidence="3" key="3">
    <citation type="submission" date="2016-10" db="EMBL/GenBank/DDBJ databases">
        <authorList>
            <person name="Wibberg D."/>
        </authorList>
    </citation>
    <scope>NUCLEOTIDE SEQUENCE [LARGE SCALE GENOMIC DNA]</scope>
</reference>
<organism evidence="1 3">
    <name type="scientific">Rhizobium tibeticum</name>
    <dbReference type="NCBI Taxonomy" id="501024"/>
    <lineage>
        <taxon>Bacteria</taxon>
        <taxon>Pseudomonadati</taxon>
        <taxon>Pseudomonadota</taxon>
        <taxon>Alphaproteobacteria</taxon>
        <taxon>Hyphomicrobiales</taxon>
        <taxon>Rhizobiaceae</taxon>
        <taxon>Rhizobium/Agrobacterium group</taxon>
        <taxon>Rhizobium</taxon>
    </lineage>
</organism>
<dbReference type="AlphaFoldDB" id="A0A1H8PKP3"/>
<dbReference type="EMBL" id="FNXB01000017">
    <property type="protein sequence ID" value="SEH97891.1"/>
    <property type="molecule type" value="Genomic_DNA"/>
</dbReference>
<evidence type="ECO:0000313" key="2">
    <source>
        <dbReference type="EMBL" id="SEO42579.1"/>
    </source>
</evidence>
<reference evidence="1" key="2">
    <citation type="submission" date="2016-10" db="EMBL/GenBank/DDBJ databases">
        <authorList>
            <person name="de Groot N.N."/>
        </authorList>
    </citation>
    <scope>NUCLEOTIDE SEQUENCE [LARGE SCALE GENOMIC DNA]</scope>
    <source>
        <strain evidence="1">CCBAU85039</strain>
    </source>
</reference>
<protein>
    <submittedName>
        <fullName evidence="1 2">Sarcosine oxidase, gamma subunit family</fullName>
    </submittedName>
</protein>
<evidence type="ECO:0000313" key="4">
    <source>
        <dbReference type="Proteomes" id="UP000198939"/>
    </source>
</evidence>
<dbReference type="Proteomes" id="UP000183063">
    <property type="component" value="Unassembled WGS sequence"/>
</dbReference>
<evidence type="ECO:0000313" key="1">
    <source>
        <dbReference type="EMBL" id="SEH97891.1"/>
    </source>
</evidence>
<name>A0A1H8PKP3_9HYPH</name>
<reference evidence="2 4" key="1">
    <citation type="submission" date="2016-10" db="EMBL/GenBank/DDBJ databases">
        <authorList>
            <person name="Varghese N."/>
            <person name="Submissions S."/>
        </authorList>
    </citation>
    <scope>NUCLEOTIDE SEQUENCE [LARGE SCALE GENOMIC DNA]</scope>
    <source>
        <strain evidence="2 4">CGMCC 1.7071</strain>
    </source>
</reference>
<evidence type="ECO:0000313" key="3">
    <source>
        <dbReference type="Proteomes" id="UP000183063"/>
    </source>
</evidence>
<dbReference type="Proteomes" id="UP000198939">
    <property type="component" value="Unassembled WGS sequence"/>
</dbReference>
<proteinExistence type="predicted"/>
<dbReference type="InterPro" id="IPR027266">
    <property type="entry name" value="TrmE/GcvT-like"/>
</dbReference>
<gene>
    <name evidence="1" type="ORF">RTCCBAU85039_3455</name>
    <name evidence="2" type="ORF">SAMN05216228_101716</name>
</gene>
<dbReference type="STRING" id="501024.RTCCBAU85039_3455"/>
<dbReference type="EMBL" id="FOCV01000017">
    <property type="protein sequence ID" value="SEO42579.1"/>
    <property type="molecule type" value="Genomic_DNA"/>
</dbReference>
<keyword evidence="4" id="KW-1185">Reference proteome</keyword>